<reference evidence="3 4" key="1">
    <citation type="submission" date="2018-11" db="EMBL/GenBank/DDBJ databases">
        <title>The Potential of Streptomyces as Biocontrol Agents against the Tomato grey mould, Botrytis cinerea (Gray mold) Frontiers in Microbiology.</title>
        <authorList>
            <person name="Li D."/>
        </authorList>
    </citation>
    <scope>NUCLEOTIDE SEQUENCE [LARGE SCALE GENOMIC DNA]</scope>
    <source>
        <strain evidence="3 4">NEAU-LD23</strain>
    </source>
</reference>
<gene>
    <name evidence="3" type="ORF">EEJ42_42045</name>
</gene>
<keyword evidence="4" id="KW-1185">Reference proteome</keyword>
<dbReference type="EMBL" id="RIBZ01000817">
    <property type="protein sequence ID" value="RNF87454.1"/>
    <property type="molecule type" value="Genomic_DNA"/>
</dbReference>
<keyword evidence="2" id="KW-0472">Membrane</keyword>
<evidence type="ECO:0000256" key="2">
    <source>
        <dbReference type="SAM" id="Phobius"/>
    </source>
</evidence>
<proteinExistence type="predicted"/>
<evidence type="ECO:0000313" key="4">
    <source>
        <dbReference type="Proteomes" id="UP000275401"/>
    </source>
</evidence>
<accession>A0A3M8T7E7</accession>
<dbReference type="Proteomes" id="UP000275401">
    <property type="component" value="Unassembled WGS sequence"/>
</dbReference>
<protein>
    <recommendedName>
        <fullName evidence="5">Tat pathway signal sequence domain protein</fullName>
    </recommendedName>
</protein>
<feature type="transmembrane region" description="Helical" evidence="2">
    <location>
        <begin position="32"/>
        <end position="52"/>
    </location>
</feature>
<name>A0A3M8T7E7_9ACTN</name>
<sequence length="280" mass="29177">MTDNGNGWVMTINATGDGTADAKGHRKRGWRVSAAVGLAAVLTGGGIVALQATGSPAPGGRSAPAANVASHTGPLTSKETREASRIAVGTEDGQRGEKKDTQGKKNDGGEKNAAGGAGAEVLDTRRPARAKSAAASTPDSEAEVQLYDYASDSLITRLVDLRSGKVVRSTRQQEVQPPPTPAEVRQAVKVILADRRLGDGMRASYRAETKKRLTSPSQLLVQGMSFLGSRAEGVKGAEQVSQCGAHRCVQLFVRIPGGKWIDTSRIVIDLSAGRTAVIGL</sequence>
<feature type="region of interest" description="Disordered" evidence="1">
    <location>
        <begin position="55"/>
        <end position="142"/>
    </location>
</feature>
<feature type="compositionally biased region" description="Basic and acidic residues" evidence="1">
    <location>
        <begin position="92"/>
        <end position="110"/>
    </location>
</feature>
<keyword evidence="2" id="KW-1133">Transmembrane helix</keyword>
<organism evidence="3 4">
    <name type="scientific">Streptomyces botrytidirepellens</name>
    <dbReference type="NCBI Taxonomy" id="2486417"/>
    <lineage>
        <taxon>Bacteria</taxon>
        <taxon>Bacillati</taxon>
        <taxon>Actinomycetota</taxon>
        <taxon>Actinomycetes</taxon>
        <taxon>Kitasatosporales</taxon>
        <taxon>Streptomycetaceae</taxon>
        <taxon>Streptomyces</taxon>
    </lineage>
</organism>
<keyword evidence="2" id="KW-0812">Transmembrane</keyword>
<evidence type="ECO:0008006" key="5">
    <source>
        <dbReference type="Google" id="ProtNLM"/>
    </source>
</evidence>
<evidence type="ECO:0000313" key="3">
    <source>
        <dbReference type="EMBL" id="RNF87454.1"/>
    </source>
</evidence>
<comment type="caution">
    <text evidence="3">The sequence shown here is derived from an EMBL/GenBank/DDBJ whole genome shotgun (WGS) entry which is preliminary data.</text>
</comment>
<feature type="compositionally biased region" description="Low complexity" evidence="1">
    <location>
        <begin position="55"/>
        <end position="66"/>
    </location>
</feature>
<evidence type="ECO:0000256" key="1">
    <source>
        <dbReference type="SAM" id="MobiDB-lite"/>
    </source>
</evidence>
<dbReference type="AlphaFoldDB" id="A0A3M8T7E7"/>